<dbReference type="Pfam" id="PF08843">
    <property type="entry name" value="AbiEii"/>
    <property type="match status" value="1"/>
</dbReference>
<dbReference type="RefSeq" id="WP_106522873.1">
    <property type="nucleotide sequence ID" value="NZ_PYGD01000003.1"/>
</dbReference>
<organism evidence="2 3">
    <name type="scientific">Taibaiella chishuiensis</name>
    <dbReference type="NCBI Taxonomy" id="1434707"/>
    <lineage>
        <taxon>Bacteria</taxon>
        <taxon>Pseudomonadati</taxon>
        <taxon>Bacteroidota</taxon>
        <taxon>Chitinophagia</taxon>
        <taxon>Chitinophagales</taxon>
        <taxon>Chitinophagaceae</taxon>
        <taxon>Taibaiella</taxon>
    </lineage>
</organism>
<proteinExistence type="predicted"/>
<dbReference type="OrthoDB" id="2535399at2"/>
<evidence type="ECO:0000256" key="1">
    <source>
        <dbReference type="SAM" id="MobiDB-lite"/>
    </source>
</evidence>
<protein>
    <submittedName>
        <fullName evidence="2">Nucleotidyltransferase AbiEii toxin of type IV toxin-antitoxin system</fullName>
    </submittedName>
</protein>
<feature type="compositionally biased region" description="Polar residues" evidence="1">
    <location>
        <begin position="338"/>
        <end position="349"/>
    </location>
</feature>
<accession>A0A2P8D647</accession>
<evidence type="ECO:0000313" key="2">
    <source>
        <dbReference type="EMBL" id="PSK92693.1"/>
    </source>
</evidence>
<keyword evidence="3" id="KW-1185">Reference proteome</keyword>
<sequence>MMTDEEIQLMIAYEGFIRRSAATGLPFMLKGSYVTRQYFPANVPRIPGDLDWLCLDRFPDEETARTQLDAWATAVTRLAFDDGVRFRDFKENEFWRRIDYAMDDDFPTVNTDLKCWVADQELEFPMDVSFNLPIDLAPVPLLYKPLQGEPFTIPFSTPLALQVAWKIHQTLVRPRFKDLLDLLYLVQHKDFTPTTLQQSFAALLAECKADKTDLWKIKTFLSYKLGPLFAPHDMQAVWKQWRHYVYRPFSGNGIVIPYNDRAEHLTDINLLPEKLDDFITLFRNAMEQAGFTPGLAAGIPDMRRQEPPPVPPAMPTPATKQSTTEQPEQEQPATERPVTQQPGEKTSLLQKIRRFFQ</sequence>
<dbReference type="Proteomes" id="UP000240572">
    <property type="component" value="Unassembled WGS sequence"/>
</dbReference>
<feature type="region of interest" description="Disordered" evidence="1">
    <location>
        <begin position="293"/>
        <end position="357"/>
    </location>
</feature>
<dbReference type="InterPro" id="IPR014942">
    <property type="entry name" value="AbiEii"/>
</dbReference>
<dbReference type="GO" id="GO:0016740">
    <property type="term" value="F:transferase activity"/>
    <property type="evidence" value="ECO:0007669"/>
    <property type="project" value="UniProtKB-KW"/>
</dbReference>
<reference evidence="2 3" key="1">
    <citation type="submission" date="2018-03" db="EMBL/GenBank/DDBJ databases">
        <title>Genomic Encyclopedia of Type Strains, Phase III (KMG-III): the genomes of soil and plant-associated and newly described type strains.</title>
        <authorList>
            <person name="Whitman W."/>
        </authorList>
    </citation>
    <scope>NUCLEOTIDE SEQUENCE [LARGE SCALE GENOMIC DNA]</scope>
    <source>
        <strain evidence="2 3">CGMCC 1.12700</strain>
    </source>
</reference>
<keyword evidence="2" id="KW-0808">Transferase</keyword>
<comment type="caution">
    <text evidence="2">The sequence shown here is derived from an EMBL/GenBank/DDBJ whole genome shotgun (WGS) entry which is preliminary data.</text>
</comment>
<dbReference type="EMBL" id="PYGD01000003">
    <property type="protein sequence ID" value="PSK92693.1"/>
    <property type="molecule type" value="Genomic_DNA"/>
</dbReference>
<gene>
    <name evidence="2" type="ORF">B0I18_103275</name>
</gene>
<evidence type="ECO:0000313" key="3">
    <source>
        <dbReference type="Proteomes" id="UP000240572"/>
    </source>
</evidence>
<name>A0A2P8D647_9BACT</name>
<feature type="compositionally biased region" description="Low complexity" evidence="1">
    <location>
        <begin position="316"/>
        <end position="337"/>
    </location>
</feature>
<dbReference type="AlphaFoldDB" id="A0A2P8D647"/>